<evidence type="ECO:0000313" key="3">
    <source>
        <dbReference type="EMBL" id="EDW24001.1"/>
    </source>
</evidence>
<feature type="region of interest" description="Disordered" evidence="1">
    <location>
        <begin position="1"/>
        <end position="20"/>
    </location>
</feature>
<evidence type="ECO:0000256" key="2">
    <source>
        <dbReference type="SAM" id="Phobius"/>
    </source>
</evidence>
<proteinExistence type="predicted"/>
<feature type="transmembrane region" description="Helical" evidence="2">
    <location>
        <begin position="141"/>
        <end position="165"/>
    </location>
</feature>
<dbReference type="AlphaFoldDB" id="B4G2F6"/>
<keyword evidence="2" id="KW-0812">Transmembrane</keyword>
<dbReference type="Proteomes" id="UP000008744">
    <property type="component" value="Unassembled WGS sequence"/>
</dbReference>
<feature type="compositionally biased region" description="Basic and acidic residues" evidence="1">
    <location>
        <begin position="1"/>
        <end position="11"/>
    </location>
</feature>
<keyword evidence="2" id="KW-0472">Membrane</keyword>
<dbReference type="HOGENOM" id="CLU_1410183_0_0_1"/>
<dbReference type="EMBL" id="CH479179">
    <property type="protein sequence ID" value="EDW24001.1"/>
    <property type="molecule type" value="Genomic_DNA"/>
</dbReference>
<organism evidence="4">
    <name type="scientific">Drosophila persimilis</name>
    <name type="common">Fruit fly</name>
    <dbReference type="NCBI Taxonomy" id="7234"/>
    <lineage>
        <taxon>Eukaryota</taxon>
        <taxon>Metazoa</taxon>
        <taxon>Ecdysozoa</taxon>
        <taxon>Arthropoda</taxon>
        <taxon>Hexapoda</taxon>
        <taxon>Insecta</taxon>
        <taxon>Pterygota</taxon>
        <taxon>Neoptera</taxon>
        <taxon>Endopterygota</taxon>
        <taxon>Diptera</taxon>
        <taxon>Brachycera</taxon>
        <taxon>Muscomorpha</taxon>
        <taxon>Ephydroidea</taxon>
        <taxon>Drosophilidae</taxon>
        <taxon>Drosophila</taxon>
        <taxon>Sophophora</taxon>
    </lineage>
</organism>
<keyword evidence="4" id="KW-1185">Reference proteome</keyword>
<dbReference type="Gene3D" id="2.10.25.10">
    <property type="entry name" value="Laminin"/>
    <property type="match status" value="1"/>
</dbReference>
<evidence type="ECO:0000313" key="4">
    <source>
        <dbReference type="Proteomes" id="UP000008744"/>
    </source>
</evidence>
<gene>
    <name evidence="3" type="primary">Dper\GL23616</name>
    <name evidence="3" type="ORF">Dper_GL23616</name>
</gene>
<dbReference type="PhylomeDB" id="B4G2F6"/>
<reference evidence="3 4" key="1">
    <citation type="journal article" date="2007" name="Nature">
        <title>Evolution of genes and genomes on the Drosophila phylogeny.</title>
        <authorList>
            <consortium name="Drosophila 12 Genomes Consortium"/>
            <person name="Clark A.G."/>
            <person name="Eisen M.B."/>
            <person name="Smith D.R."/>
            <person name="Bergman C.M."/>
            <person name="Oliver B."/>
            <person name="Markow T.A."/>
            <person name="Kaufman T.C."/>
            <person name="Kellis M."/>
            <person name="Gelbart W."/>
            <person name="Iyer V.N."/>
            <person name="Pollard D.A."/>
            <person name="Sackton T.B."/>
            <person name="Larracuente A.M."/>
            <person name="Singh N.D."/>
            <person name="Abad J.P."/>
            <person name="Abt D.N."/>
            <person name="Adryan B."/>
            <person name="Aguade M."/>
            <person name="Akashi H."/>
            <person name="Anderson W.W."/>
            <person name="Aquadro C.F."/>
            <person name="Ardell D.H."/>
            <person name="Arguello R."/>
            <person name="Artieri C.G."/>
            <person name="Barbash D.A."/>
            <person name="Barker D."/>
            <person name="Barsanti P."/>
            <person name="Batterham P."/>
            <person name="Batzoglou S."/>
            <person name="Begun D."/>
            <person name="Bhutkar A."/>
            <person name="Blanco E."/>
            <person name="Bosak S.A."/>
            <person name="Bradley R.K."/>
            <person name="Brand A.D."/>
            <person name="Brent M.R."/>
            <person name="Brooks A.N."/>
            <person name="Brown R.H."/>
            <person name="Butlin R.K."/>
            <person name="Caggese C."/>
            <person name="Calvi B.R."/>
            <person name="Bernardo de Carvalho A."/>
            <person name="Caspi A."/>
            <person name="Castrezana S."/>
            <person name="Celniker S.E."/>
            <person name="Chang J.L."/>
            <person name="Chapple C."/>
            <person name="Chatterji S."/>
            <person name="Chinwalla A."/>
            <person name="Civetta A."/>
            <person name="Clifton S.W."/>
            <person name="Comeron J.M."/>
            <person name="Costello J.C."/>
            <person name="Coyne J.A."/>
            <person name="Daub J."/>
            <person name="David R.G."/>
            <person name="Delcher A.L."/>
            <person name="Delehaunty K."/>
            <person name="Do C.B."/>
            <person name="Ebling H."/>
            <person name="Edwards K."/>
            <person name="Eickbush T."/>
            <person name="Evans J.D."/>
            <person name="Filipski A."/>
            <person name="Findeiss S."/>
            <person name="Freyhult E."/>
            <person name="Fulton L."/>
            <person name="Fulton R."/>
            <person name="Garcia A.C."/>
            <person name="Gardiner A."/>
            <person name="Garfield D.A."/>
            <person name="Garvin B.E."/>
            <person name="Gibson G."/>
            <person name="Gilbert D."/>
            <person name="Gnerre S."/>
            <person name="Godfrey J."/>
            <person name="Good R."/>
            <person name="Gotea V."/>
            <person name="Gravely B."/>
            <person name="Greenberg A.J."/>
            <person name="Griffiths-Jones S."/>
            <person name="Gross S."/>
            <person name="Guigo R."/>
            <person name="Gustafson E.A."/>
            <person name="Haerty W."/>
            <person name="Hahn M.W."/>
            <person name="Halligan D.L."/>
            <person name="Halpern A.L."/>
            <person name="Halter G.M."/>
            <person name="Han M.V."/>
            <person name="Heger A."/>
            <person name="Hillier L."/>
            <person name="Hinrichs A.S."/>
            <person name="Holmes I."/>
            <person name="Hoskins R.A."/>
            <person name="Hubisz M.J."/>
            <person name="Hultmark D."/>
            <person name="Huntley M.A."/>
            <person name="Jaffe D.B."/>
            <person name="Jagadeeshan S."/>
            <person name="Jeck W.R."/>
            <person name="Johnson J."/>
            <person name="Jones C.D."/>
            <person name="Jordan W.C."/>
            <person name="Karpen G.H."/>
            <person name="Kataoka E."/>
            <person name="Keightley P.D."/>
            <person name="Kheradpour P."/>
            <person name="Kirkness E.F."/>
            <person name="Koerich L.B."/>
            <person name="Kristiansen K."/>
            <person name="Kudrna D."/>
            <person name="Kulathinal R.J."/>
            <person name="Kumar S."/>
            <person name="Kwok R."/>
            <person name="Lander E."/>
            <person name="Langley C.H."/>
            <person name="Lapoint R."/>
            <person name="Lazzaro B.P."/>
            <person name="Lee S.J."/>
            <person name="Levesque L."/>
            <person name="Li R."/>
            <person name="Lin C.F."/>
            <person name="Lin M.F."/>
            <person name="Lindblad-Toh K."/>
            <person name="Llopart A."/>
            <person name="Long M."/>
            <person name="Low L."/>
            <person name="Lozovsky E."/>
            <person name="Lu J."/>
            <person name="Luo M."/>
            <person name="Machado C.A."/>
            <person name="Makalowski W."/>
            <person name="Marzo M."/>
            <person name="Matsuda M."/>
            <person name="Matzkin L."/>
            <person name="McAllister B."/>
            <person name="McBride C.S."/>
            <person name="McKernan B."/>
            <person name="McKernan K."/>
            <person name="Mendez-Lago M."/>
            <person name="Minx P."/>
            <person name="Mollenhauer M.U."/>
            <person name="Montooth K."/>
            <person name="Mount S.M."/>
            <person name="Mu X."/>
            <person name="Myers E."/>
            <person name="Negre B."/>
            <person name="Newfeld S."/>
            <person name="Nielsen R."/>
            <person name="Noor M.A."/>
            <person name="O'Grady P."/>
            <person name="Pachter L."/>
            <person name="Papaceit M."/>
            <person name="Parisi M.J."/>
            <person name="Parisi M."/>
            <person name="Parts L."/>
            <person name="Pedersen J.S."/>
            <person name="Pesole G."/>
            <person name="Phillippy A.M."/>
            <person name="Ponting C.P."/>
            <person name="Pop M."/>
            <person name="Porcelli D."/>
            <person name="Powell J.R."/>
            <person name="Prohaska S."/>
            <person name="Pruitt K."/>
            <person name="Puig M."/>
            <person name="Quesneville H."/>
            <person name="Ram K.R."/>
            <person name="Rand D."/>
            <person name="Rasmussen M.D."/>
            <person name="Reed L.K."/>
            <person name="Reenan R."/>
            <person name="Reily A."/>
            <person name="Remington K.A."/>
            <person name="Rieger T.T."/>
            <person name="Ritchie M.G."/>
            <person name="Robin C."/>
            <person name="Rogers Y.H."/>
            <person name="Rohde C."/>
            <person name="Rozas J."/>
            <person name="Rubenfield M.J."/>
            <person name="Ruiz A."/>
            <person name="Russo S."/>
            <person name="Salzberg S.L."/>
            <person name="Sanchez-Gracia A."/>
            <person name="Saranga D.J."/>
            <person name="Sato H."/>
            <person name="Schaeffer S.W."/>
            <person name="Schatz M.C."/>
            <person name="Schlenke T."/>
            <person name="Schwartz R."/>
            <person name="Segarra C."/>
            <person name="Singh R.S."/>
            <person name="Sirot L."/>
            <person name="Sirota M."/>
            <person name="Sisneros N.B."/>
            <person name="Smith C.D."/>
            <person name="Smith T.F."/>
            <person name="Spieth J."/>
            <person name="Stage D.E."/>
            <person name="Stark A."/>
            <person name="Stephan W."/>
            <person name="Strausberg R.L."/>
            <person name="Strempel S."/>
            <person name="Sturgill D."/>
            <person name="Sutton G."/>
            <person name="Sutton G.G."/>
            <person name="Tao W."/>
            <person name="Teichmann S."/>
            <person name="Tobari Y.N."/>
            <person name="Tomimura Y."/>
            <person name="Tsolas J.M."/>
            <person name="Valente V.L."/>
            <person name="Venter E."/>
            <person name="Venter J.C."/>
            <person name="Vicario S."/>
            <person name="Vieira F.G."/>
            <person name="Vilella A.J."/>
            <person name="Villasante A."/>
            <person name="Walenz B."/>
            <person name="Wang J."/>
            <person name="Wasserman M."/>
            <person name="Watts T."/>
            <person name="Wilson D."/>
            <person name="Wilson R.K."/>
            <person name="Wing R.A."/>
            <person name="Wolfner M.F."/>
            <person name="Wong A."/>
            <person name="Wong G.K."/>
            <person name="Wu C.I."/>
            <person name="Wu G."/>
            <person name="Yamamoto D."/>
            <person name="Yang H.P."/>
            <person name="Yang S.P."/>
            <person name="Yorke J.A."/>
            <person name="Yoshida K."/>
            <person name="Zdobnov E."/>
            <person name="Zhang P."/>
            <person name="Zhang Y."/>
            <person name="Zimin A.V."/>
            <person name="Baldwin J."/>
            <person name="Abdouelleil A."/>
            <person name="Abdulkadir J."/>
            <person name="Abebe A."/>
            <person name="Abera B."/>
            <person name="Abreu J."/>
            <person name="Acer S.C."/>
            <person name="Aftuck L."/>
            <person name="Alexander A."/>
            <person name="An P."/>
            <person name="Anderson E."/>
            <person name="Anderson S."/>
            <person name="Arachi H."/>
            <person name="Azer M."/>
            <person name="Bachantsang P."/>
            <person name="Barry A."/>
            <person name="Bayul T."/>
            <person name="Berlin A."/>
            <person name="Bessette D."/>
            <person name="Bloom T."/>
            <person name="Blye J."/>
            <person name="Boguslavskiy L."/>
            <person name="Bonnet C."/>
            <person name="Boukhgalter B."/>
            <person name="Bourzgui I."/>
            <person name="Brown A."/>
            <person name="Cahill P."/>
            <person name="Channer S."/>
            <person name="Cheshatsang Y."/>
            <person name="Chuda L."/>
            <person name="Citroen M."/>
            <person name="Collymore A."/>
            <person name="Cooke P."/>
            <person name="Costello M."/>
            <person name="D'Aco K."/>
            <person name="Daza R."/>
            <person name="De Haan G."/>
            <person name="DeGray S."/>
            <person name="DeMaso C."/>
            <person name="Dhargay N."/>
            <person name="Dooley K."/>
            <person name="Dooley E."/>
            <person name="Doricent M."/>
            <person name="Dorje P."/>
            <person name="Dorjee K."/>
            <person name="Dupes A."/>
            <person name="Elong R."/>
            <person name="Falk J."/>
            <person name="Farina A."/>
            <person name="Faro S."/>
            <person name="Ferguson D."/>
            <person name="Fisher S."/>
            <person name="Foley C.D."/>
            <person name="Franke A."/>
            <person name="Friedrich D."/>
            <person name="Gadbois L."/>
            <person name="Gearin G."/>
            <person name="Gearin C.R."/>
            <person name="Giannoukos G."/>
            <person name="Goode T."/>
            <person name="Graham J."/>
            <person name="Grandbois E."/>
            <person name="Grewal S."/>
            <person name="Gyaltsen K."/>
            <person name="Hafez N."/>
            <person name="Hagos B."/>
            <person name="Hall J."/>
            <person name="Henson C."/>
            <person name="Hollinger A."/>
            <person name="Honan T."/>
            <person name="Huard M.D."/>
            <person name="Hughes L."/>
            <person name="Hurhula B."/>
            <person name="Husby M.E."/>
            <person name="Kamat A."/>
            <person name="Kanga B."/>
            <person name="Kashin S."/>
            <person name="Khazanovich D."/>
            <person name="Kisner P."/>
            <person name="Lance K."/>
            <person name="Lara M."/>
            <person name="Lee W."/>
            <person name="Lennon N."/>
            <person name="Letendre F."/>
            <person name="LeVine R."/>
            <person name="Lipovsky A."/>
            <person name="Liu X."/>
            <person name="Liu J."/>
            <person name="Liu S."/>
            <person name="Lokyitsang T."/>
            <person name="Lokyitsang Y."/>
            <person name="Lubonja R."/>
            <person name="Lui A."/>
            <person name="MacDonald P."/>
            <person name="Magnisalis V."/>
            <person name="Maru K."/>
            <person name="Matthews C."/>
            <person name="McCusker W."/>
            <person name="McDonough S."/>
            <person name="Mehta T."/>
            <person name="Meldrim J."/>
            <person name="Meneus L."/>
            <person name="Mihai O."/>
            <person name="Mihalev A."/>
            <person name="Mihova T."/>
            <person name="Mittelman R."/>
            <person name="Mlenga V."/>
            <person name="Montmayeur A."/>
            <person name="Mulrain L."/>
            <person name="Navidi A."/>
            <person name="Naylor J."/>
            <person name="Negash T."/>
            <person name="Nguyen T."/>
            <person name="Nguyen N."/>
            <person name="Nicol R."/>
            <person name="Norbu C."/>
            <person name="Norbu N."/>
            <person name="Novod N."/>
            <person name="O'Neill B."/>
            <person name="Osman S."/>
            <person name="Markiewicz E."/>
            <person name="Oyono O.L."/>
            <person name="Patti C."/>
            <person name="Phunkhang P."/>
            <person name="Pierre F."/>
            <person name="Priest M."/>
            <person name="Raghuraman S."/>
            <person name="Rege F."/>
            <person name="Reyes R."/>
            <person name="Rise C."/>
            <person name="Rogov P."/>
            <person name="Ross K."/>
            <person name="Ryan E."/>
            <person name="Settipalli S."/>
            <person name="Shea T."/>
            <person name="Sherpa N."/>
            <person name="Shi L."/>
            <person name="Shih D."/>
            <person name="Sparrow T."/>
            <person name="Spaulding J."/>
            <person name="Stalker J."/>
            <person name="Stange-Thomann N."/>
            <person name="Stavropoulos S."/>
            <person name="Stone C."/>
            <person name="Strader C."/>
            <person name="Tesfaye S."/>
            <person name="Thomson T."/>
            <person name="Thoulutsang Y."/>
            <person name="Thoulutsang D."/>
            <person name="Topham K."/>
            <person name="Topping I."/>
            <person name="Tsamla T."/>
            <person name="Vassiliev H."/>
            <person name="Vo A."/>
            <person name="Wangchuk T."/>
            <person name="Wangdi T."/>
            <person name="Weiand M."/>
            <person name="Wilkinson J."/>
            <person name="Wilson A."/>
            <person name="Yadav S."/>
            <person name="Young G."/>
            <person name="Yu Q."/>
            <person name="Zembek L."/>
            <person name="Zhong D."/>
            <person name="Zimmer A."/>
            <person name="Zwirko Z."/>
            <person name="Jaffe D.B."/>
            <person name="Alvarez P."/>
            <person name="Brockman W."/>
            <person name="Butler J."/>
            <person name="Chin C."/>
            <person name="Gnerre S."/>
            <person name="Grabherr M."/>
            <person name="Kleber M."/>
            <person name="Mauceli E."/>
            <person name="MacCallum I."/>
        </authorList>
    </citation>
    <scope>NUCLEOTIDE SEQUENCE [LARGE SCALE GENOMIC DNA]</scope>
    <source>
        <strain evidence="4">MSH-3 / Tucson 14011-0111.49</strain>
    </source>
</reference>
<sequence>MERMCVPEKNDLPGGRSTGHLGSATSTAIWYDESTDSELSSSIPDLLFWCEKFCWNGTCVEEQCTCEPNYKLHRDEGDDGRLLCLPICETECINGYCLFPGMCACFDGAEPAAGYLCQHPDGSGTGEQSYGQMSGKNRLKWLFIAIGIVAVVLSIVIAFLMCYIYKKRSYRVDKNEKQFGVYFSANKVDVIRA</sequence>
<accession>B4G2F6</accession>
<dbReference type="OMA" id="FLMCHIY"/>
<dbReference type="OrthoDB" id="409374at2759"/>
<protein>
    <submittedName>
        <fullName evidence="3">GL23616</fullName>
    </submittedName>
</protein>
<keyword evidence="2" id="KW-1133">Transmembrane helix</keyword>
<name>B4G2F6_DROPE</name>
<evidence type="ECO:0000256" key="1">
    <source>
        <dbReference type="SAM" id="MobiDB-lite"/>
    </source>
</evidence>